<protein>
    <submittedName>
        <fullName evidence="2">Uncharacterized protein</fullName>
    </submittedName>
</protein>
<name>A0ABQ7UCB6_SOLTU</name>
<keyword evidence="1" id="KW-0175">Coiled coil</keyword>
<reference evidence="2 3" key="1">
    <citation type="journal article" date="2021" name="bioRxiv">
        <title>Chromosome-scale and haplotype-resolved genome assembly of a tetraploid potato cultivar.</title>
        <authorList>
            <person name="Sun H."/>
            <person name="Jiao W.-B."/>
            <person name="Krause K."/>
            <person name="Campoy J.A."/>
            <person name="Goel M."/>
            <person name="Folz-Donahue K."/>
            <person name="Kukat C."/>
            <person name="Huettel B."/>
            <person name="Schneeberger K."/>
        </authorList>
    </citation>
    <scope>NUCLEOTIDE SEQUENCE [LARGE SCALE GENOMIC DNA]</scope>
    <source>
        <strain evidence="2">SolTubOtavaFocal</strain>
        <tissue evidence="2">Leaves</tissue>
    </source>
</reference>
<feature type="coiled-coil region" evidence="1">
    <location>
        <begin position="83"/>
        <end position="151"/>
    </location>
</feature>
<comment type="caution">
    <text evidence="2">The sequence shown here is derived from an EMBL/GenBank/DDBJ whole genome shotgun (WGS) entry which is preliminary data.</text>
</comment>
<sequence length="177" mass="19875">MEALSKFDLLNLPVFILEHVHKIVVKQKGKLGMAYRYFLTKLFKHLEISLRAGTVGTMKQPFSMYTLVECECMEGRPGQLSKKSQLVVEKRQLKHELEEMTALVTKENAEIALLKAQLAKEQTEASGSAEVTKLRAKSESLLAQNAELTEKLIKAHDAANDHLTLVIQSLTQKPPFS</sequence>
<evidence type="ECO:0000256" key="1">
    <source>
        <dbReference type="SAM" id="Coils"/>
    </source>
</evidence>
<organism evidence="2 3">
    <name type="scientific">Solanum tuberosum</name>
    <name type="common">Potato</name>
    <dbReference type="NCBI Taxonomy" id="4113"/>
    <lineage>
        <taxon>Eukaryota</taxon>
        <taxon>Viridiplantae</taxon>
        <taxon>Streptophyta</taxon>
        <taxon>Embryophyta</taxon>
        <taxon>Tracheophyta</taxon>
        <taxon>Spermatophyta</taxon>
        <taxon>Magnoliopsida</taxon>
        <taxon>eudicotyledons</taxon>
        <taxon>Gunneridae</taxon>
        <taxon>Pentapetalae</taxon>
        <taxon>asterids</taxon>
        <taxon>lamiids</taxon>
        <taxon>Solanales</taxon>
        <taxon>Solanaceae</taxon>
        <taxon>Solanoideae</taxon>
        <taxon>Solaneae</taxon>
        <taxon>Solanum</taxon>
    </lineage>
</organism>
<keyword evidence="3" id="KW-1185">Reference proteome</keyword>
<evidence type="ECO:0000313" key="2">
    <source>
        <dbReference type="EMBL" id="KAH0744523.1"/>
    </source>
</evidence>
<dbReference type="EMBL" id="JAIVGD010000023">
    <property type="protein sequence ID" value="KAH0744523.1"/>
    <property type="molecule type" value="Genomic_DNA"/>
</dbReference>
<evidence type="ECO:0000313" key="3">
    <source>
        <dbReference type="Proteomes" id="UP000826656"/>
    </source>
</evidence>
<accession>A0ABQ7UCB6</accession>
<gene>
    <name evidence="2" type="ORF">KY290_032516</name>
</gene>
<proteinExistence type="predicted"/>
<dbReference type="Proteomes" id="UP000826656">
    <property type="component" value="Unassembled WGS sequence"/>
</dbReference>